<dbReference type="PANTHER" id="PTHR43649">
    <property type="entry name" value="ARABINOSE-BINDING PROTEIN-RELATED"/>
    <property type="match status" value="1"/>
</dbReference>
<dbReference type="PANTHER" id="PTHR43649:SF12">
    <property type="entry name" value="DIACETYLCHITOBIOSE BINDING PROTEIN DASA"/>
    <property type="match status" value="1"/>
</dbReference>
<reference evidence="2 3" key="1">
    <citation type="submission" date="2022-09" db="EMBL/GenBank/DDBJ databases">
        <authorList>
            <person name="Han X.L."/>
            <person name="Wang Q."/>
            <person name="Lu T."/>
        </authorList>
    </citation>
    <scope>NUCLEOTIDE SEQUENCE [LARGE SCALE GENOMIC DNA]</scope>
    <source>
        <strain evidence="2 3">WQ 127069</strain>
    </source>
</reference>
<dbReference type="RefSeq" id="WP_262685790.1">
    <property type="nucleotide sequence ID" value="NZ_JAOQIO010000084.1"/>
</dbReference>
<dbReference type="InterPro" id="IPR006059">
    <property type="entry name" value="SBP"/>
</dbReference>
<proteinExistence type="predicted"/>
<evidence type="ECO:0000313" key="3">
    <source>
        <dbReference type="Proteomes" id="UP001652445"/>
    </source>
</evidence>
<dbReference type="SUPFAM" id="SSF53850">
    <property type="entry name" value="Periplasmic binding protein-like II"/>
    <property type="match status" value="1"/>
</dbReference>
<evidence type="ECO:0000256" key="1">
    <source>
        <dbReference type="SAM" id="Phobius"/>
    </source>
</evidence>
<sequence length="416" mass="46468">MGLKQWTLWGIAALLIFTVGAFYSMNMNQASGVNSESDRTTAISIWLYSEGWETYVNEFKQLHPNIDVDVRNFRSSEQLFTELTASISANAAPQIAELHSYYGLSQLVDTKAVIPVEHALIEGGNQLHPTFTAPFHYEGNDWAVPFGGGLPLIYYRQELLKHPQEKAFTSWDQIVQAAQQPLSEGSELGGNGHWGLAIDNELPWFVDNLSFTSDSAGEKDSSVKSSRVYSALSAWSDWIHLSGIMKPLVHRRAASDFINGKIGVFLSSSEMLPTVERYIGGKFQFDAGRIPTLVQQGIVPEIHGMVLMQAAPAKVQAAQSFIAYLLLEQTQASLWRSKGLIPSRSDVLVKLQEEDVWSQRQKMILDSARMLAVKPPSADDYERWVSMTTLVEQLEQNKDVNLNKKIEEIYGSHNGK</sequence>
<keyword evidence="1" id="KW-0472">Membrane</keyword>
<dbReference type="EMBL" id="JAOQIO010000084">
    <property type="protein sequence ID" value="MCU6794685.1"/>
    <property type="molecule type" value="Genomic_DNA"/>
</dbReference>
<dbReference type="Proteomes" id="UP001652445">
    <property type="component" value="Unassembled WGS sequence"/>
</dbReference>
<dbReference type="Gene3D" id="3.40.190.10">
    <property type="entry name" value="Periplasmic binding protein-like II"/>
    <property type="match status" value="1"/>
</dbReference>
<name>A0ABT2UJ63_9BACL</name>
<evidence type="ECO:0000313" key="2">
    <source>
        <dbReference type="EMBL" id="MCU6794685.1"/>
    </source>
</evidence>
<protein>
    <submittedName>
        <fullName evidence="2">Extracellular solute-binding protein</fullName>
    </submittedName>
</protein>
<dbReference type="InterPro" id="IPR050490">
    <property type="entry name" value="Bact_solute-bd_prot1"/>
</dbReference>
<comment type="caution">
    <text evidence="2">The sequence shown here is derived from an EMBL/GenBank/DDBJ whole genome shotgun (WGS) entry which is preliminary data.</text>
</comment>
<gene>
    <name evidence="2" type="ORF">OB236_21475</name>
</gene>
<keyword evidence="3" id="KW-1185">Reference proteome</keyword>
<accession>A0ABT2UJ63</accession>
<keyword evidence="1" id="KW-1133">Transmembrane helix</keyword>
<keyword evidence="1" id="KW-0812">Transmembrane</keyword>
<organism evidence="2 3">
    <name type="scientific">Paenibacillus baimaensis</name>
    <dbReference type="NCBI Taxonomy" id="2982185"/>
    <lineage>
        <taxon>Bacteria</taxon>
        <taxon>Bacillati</taxon>
        <taxon>Bacillota</taxon>
        <taxon>Bacilli</taxon>
        <taxon>Bacillales</taxon>
        <taxon>Paenibacillaceae</taxon>
        <taxon>Paenibacillus</taxon>
    </lineage>
</organism>
<dbReference type="Pfam" id="PF13416">
    <property type="entry name" value="SBP_bac_8"/>
    <property type="match status" value="1"/>
</dbReference>
<feature type="transmembrane region" description="Helical" evidence="1">
    <location>
        <begin position="6"/>
        <end position="25"/>
    </location>
</feature>